<dbReference type="AlphaFoldDB" id="A0A067THH1"/>
<evidence type="ECO:0000259" key="6">
    <source>
        <dbReference type="PROSITE" id="PS51767"/>
    </source>
</evidence>
<dbReference type="InterPro" id="IPR001461">
    <property type="entry name" value="Aspartic_peptidase_A1"/>
</dbReference>
<comment type="similarity">
    <text evidence="1 3">Belongs to the peptidase A1 family.</text>
</comment>
<sequence>MARFFVTYCLWTAALHDASQAIHVQVRGTREVVHNFRRPFIYRASGGLTLNNSGDISYYADIAVGNQSFQALIDTGSSDLWVAGKVANSSSTGLNTSIQYAANSIEGLIKHARLDFAGQTVSDQAFLEVSPNAKYPDGYGIIGLGPAEGSFISKMLASPAGSPVLDRLFMQNRTSPNYFTILLGRDRDPTDFFSGSITIGEVLNDYAGILNEPHLNITNVPDNMSDDQHLQILLDPDGVIGPNGKPIPIETEVDQTADKKQATVVFDCGFTLPQLPRSVVDQIYGNFYGAEFTQVPGLGGAWILPCDQEVNVTFSFAGRIYPIHPLDMSLEPSLVNVPDFKTVDGQRGCIGTFQPFTYDRGSSPNYDMVLGMAFMRNVYSLFDYGDKIANSTAFKSPYIQLHSITDKTEAHNDFVTVRLGGIDTTGSKGMKDRGSSHGQTTLYYVLAVVAAIALMIILTLLFFYVRRRRRM</sequence>
<dbReference type="PANTHER" id="PTHR47966:SF57">
    <property type="entry name" value="PEPTIDASE A1 DOMAIN-CONTAINING PROTEIN"/>
    <property type="match status" value="1"/>
</dbReference>
<dbReference type="PROSITE" id="PS00141">
    <property type="entry name" value="ASP_PROTEASE"/>
    <property type="match status" value="1"/>
</dbReference>
<dbReference type="SUPFAM" id="SSF50630">
    <property type="entry name" value="Acid proteases"/>
    <property type="match status" value="1"/>
</dbReference>
<evidence type="ECO:0000313" key="8">
    <source>
        <dbReference type="Proteomes" id="UP000027222"/>
    </source>
</evidence>
<name>A0A067THH1_GALM3</name>
<dbReference type="PANTHER" id="PTHR47966">
    <property type="entry name" value="BETA-SITE APP-CLEAVING ENZYME, ISOFORM A-RELATED"/>
    <property type="match status" value="1"/>
</dbReference>
<dbReference type="Proteomes" id="UP000027222">
    <property type="component" value="Unassembled WGS sequence"/>
</dbReference>
<dbReference type="Gene3D" id="2.40.70.10">
    <property type="entry name" value="Acid Proteases"/>
    <property type="match status" value="2"/>
</dbReference>
<keyword evidence="4" id="KW-1133">Transmembrane helix</keyword>
<keyword evidence="5" id="KW-0732">Signal</keyword>
<evidence type="ECO:0000313" key="7">
    <source>
        <dbReference type="EMBL" id="KDR82581.1"/>
    </source>
</evidence>
<keyword evidence="3" id="KW-0645">Protease</keyword>
<reference evidence="8" key="1">
    <citation type="journal article" date="2014" name="Proc. Natl. Acad. Sci. U.S.A.">
        <title>Extensive sampling of basidiomycete genomes demonstrates inadequacy of the white-rot/brown-rot paradigm for wood decay fungi.</title>
        <authorList>
            <person name="Riley R."/>
            <person name="Salamov A.A."/>
            <person name="Brown D.W."/>
            <person name="Nagy L.G."/>
            <person name="Floudas D."/>
            <person name="Held B.W."/>
            <person name="Levasseur A."/>
            <person name="Lombard V."/>
            <person name="Morin E."/>
            <person name="Otillar R."/>
            <person name="Lindquist E.A."/>
            <person name="Sun H."/>
            <person name="LaButti K.M."/>
            <person name="Schmutz J."/>
            <person name="Jabbour D."/>
            <person name="Luo H."/>
            <person name="Baker S.E."/>
            <person name="Pisabarro A.G."/>
            <person name="Walton J.D."/>
            <person name="Blanchette R.A."/>
            <person name="Henrissat B."/>
            <person name="Martin F."/>
            <person name="Cullen D."/>
            <person name="Hibbett D.S."/>
            <person name="Grigoriev I.V."/>
        </authorList>
    </citation>
    <scope>NUCLEOTIDE SEQUENCE [LARGE SCALE GENOMIC DNA]</scope>
    <source>
        <strain evidence="8">CBS 339.88</strain>
    </source>
</reference>
<evidence type="ECO:0000256" key="4">
    <source>
        <dbReference type="SAM" id="Phobius"/>
    </source>
</evidence>
<feature type="chain" id="PRO_5001649381" description="Peptidase A1 domain-containing protein" evidence="5">
    <location>
        <begin position="22"/>
        <end position="471"/>
    </location>
</feature>
<feature type="transmembrane region" description="Helical" evidence="4">
    <location>
        <begin position="442"/>
        <end position="465"/>
    </location>
</feature>
<proteinExistence type="inferred from homology"/>
<keyword evidence="2 3" id="KW-0064">Aspartyl protease</keyword>
<feature type="domain" description="Peptidase A1" evidence="6">
    <location>
        <begin position="58"/>
        <end position="392"/>
    </location>
</feature>
<keyword evidence="4" id="KW-0812">Transmembrane</keyword>
<gene>
    <name evidence="7" type="ORF">GALMADRAFT_237973</name>
</gene>
<dbReference type="InterPro" id="IPR021109">
    <property type="entry name" value="Peptidase_aspartic_dom_sf"/>
</dbReference>
<keyword evidence="8" id="KW-1185">Reference proteome</keyword>
<organism evidence="7 8">
    <name type="scientific">Galerina marginata (strain CBS 339.88)</name>
    <dbReference type="NCBI Taxonomy" id="685588"/>
    <lineage>
        <taxon>Eukaryota</taxon>
        <taxon>Fungi</taxon>
        <taxon>Dikarya</taxon>
        <taxon>Basidiomycota</taxon>
        <taxon>Agaricomycotina</taxon>
        <taxon>Agaricomycetes</taxon>
        <taxon>Agaricomycetidae</taxon>
        <taxon>Agaricales</taxon>
        <taxon>Agaricineae</taxon>
        <taxon>Strophariaceae</taxon>
        <taxon>Galerina</taxon>
    </lineage>
</organism>
<dbReference type="PROSITE" id="PS51767">
    <property type="entry name" value="PEPTIDASE_A1"/>
    <property type="match status" value="1"/>
</dbReference>
<evidence type="ECO:0000256" key="2">
    <source>
        <dbReference type="ARBA" id="ARBA00022750"/>
    </source>
</evidence>
<dbReference type="EMBL" id="KL142369">
    <property type="protein sequence ID" value="KDR82581.1"/>
    <property type="molecule type" value="Genomic_DNA"/>
</dbReference>
<keyword evidence="3" id="KW-0378">Hydrolase</keyword>
<dbReference type="CDD" id="cd05471">
    <property type="entry name" value="pepsin_like"/>
    <property type="match status" value="1"/>
</dbReference>
<evidence type="ECO:0000256" key="1">
    <source>
        <dbReference type="ARBA" id="ARBA00007447"/>
    </source>
</evidence>
<dbReference type="InterPro" id="IPR034164">
    <property type="entry name" value="Pepsin-like_dom"/>
</dbReference>
<dbReference type="PRINTS" id="PR00792">
    <property type="entry name" value="PEPSIN"/>
</dbReference>
<keyword evidence="4" id="KW-0472">Membrane</keyword>
<dbReference type="GO" id="GO:0006508">
    <property type="term" value="P:proteolysis"/>
    <property type="evidence" value="ECO:0007669"/>
    <property type="project" value="UniProtKB-KW"/>
</dbReference>
<dbReference type="OrthoDB" id="15189at2759"/>
<evidence type="ECO:0000256" key="5">
    <source>
        <dbReference type="SAM" id="SignalP"/>
    </source>
</evidence>
<dbReference type="GO" id="GO:0004190">
    <property type="term" value="F:aspartic-type endopeptidase activity"/>
    <property type="evidence" value="ECO:0007669"/>
    <property type="project" value="UniProtKB-KW"/>
</dbReference>
<feature type="signal peptide" evidence="5">
    <location>
        <begin position="1"/>
        <end position="21"/>
    </location>
</feature>
<dbReference type="Pfam" id="PF00026">
    <property type="entry name" value="Asp"/>
    <property type="match status" value="1"/>
</dbReference>
<accession>A0A067THH1</accession>
<dbReference type="InterPro" id="IPR033121">
    <property type="entry name" value="PEPTIDASE_A1"/>
</dbReference>
<dbReference type="HOGENOM" id="CLU_013253_8_0_1"/>
<evidence type="ECO:0000256" key="3">
    <source>
        <dbReference type="RuleBase" id="RU000454"/>
    </source>
</evidence>
<protein>
    <recommendedName>
        <fullName evidence="6">Peptidase A1 domain-containing protein</fullName>
    </recommendedName>
</protein>
<dbReference type="InterPro" id="IPR001969">
    <property type="entry name" value="Aspartic_peptidase_AS"/>
</dbReference>